<evidence type="ECO:0000313" key="1">
    <source>
        <dbReference type="EMBL" id="VVE31642.1"/>
    </source>
</evidence>
<reference evidence="1 2" key="1">
    <citation type="submission" date="2019-08" db="EMBL/GenBank/DDBJ databases">
        <authorList>
            <person name="Peeters C."/>
        </authorList>
    </citation>
    <scope>NUCLEOTIDE SEQUENCE [LARGE SCALE GENOMIC DNA]</scope>
    <source>
        <strain evidence="1 2">LMG 31012</strain>
    </source>
</reference>
<dbReference type="EMBL" id="CABPSH010000010">
    <property type="protein sequence ID" value="VVE31642.1"/>
    <property type="molecule type" value="Genomic_DNA"/>
</dbReference>
<protein>
    <submittedName>
        <fullName evidence="1">Uncharacterized protein</fullName>
    </submittedName>
</protein>
<sequence>MTIVSNIPPPNVDFLDENGKVQMVWWQYLLTLFDRTGSASGNSPGGAPVTVPIGSSPLQYKAPADGALFISGGGVTGVQLRRGSAPYFNTGQFYAPVPMSKGDFINVTFINPPPTVMFLPR</sequence>
<organism evidence="1 2">
    <name type="scientific">Pandoraea eparura</name>
    <dbReference type="NCBI Taxonomy" id="2508291"/>
    <lineage>
        <taxon>Bacteria</taxon>
        <taxon>Pseudomonadati</taxon>
        <taxon>Pseudomonadota</taxon>
        <taxon>Betaproteobacteria</taxon>
        <taxon>Burkholderiales</taxon>
        <taxon>Burkholderiaceae</taxon>
        <taxon>Pandoraea</taxon>
    </lineage>
</organism>
<gene>
    <name evidence="1" type="ORF">PEP31012_03709</name>
</gene>
<dbReference type="OrthoDB" id="9115509at2"/>
<proteinExistence type="predicted"/>
<dbReference type="AlphaFoldDB" id="A0A5E4X5X9"/>
<name>A0A5E4X5X9_9BURK</name>
<keyword evidence="2" id="KW-1185">Reference proteome</keyword>
<evidence type="ECO:0000313" key="2">
    <source>
        <dbReference type="Proteomes" id="UP000400981"/>
    </source>
</evidence>
<accession>A0A5E4X5X9</accession>
<dbReference type="RefSeq" id="WP_150590766.1">
    <property type="nucleotide sequence ID" value="NZ_CABPSH010000010.1"/>
</dbReference>
<dbReference type="Proteomes" id="UP000400981">
    <property type="component" value="Unassembled WGS sequence"/>
</dbReference>